<dbReference type="PANTHER" id="PTHR46648">
    <property type="entry name" value="HIT FAMILY PROTEIN 1"/>
    <property type="match status" value="1"/>
</dbReference>
<organism evidence="5 6">
    <name type="scientific">Steroidobacter agaridevorans</name>
    <dbReference type="NCBI Taxonomy" id="2695856"/>
    <lineage>
        <taxon>Bacteria</taxon>
        <taxon>Pseudomonadati</taxon>
        <taxon>Pseudomonadota</taxon>
        <taxon>Gammaproteobacteria</taxon>
        <taxon>Steroidobacterales</taxon>
        <taxon>Steroidobacteraceae</taxon>
        <taxon>Steroidobacter</taxon>
    </lineage>
</organism>
<evidence type="ECO:0000313" key="5">
    <source>
        <dbReference type="EMBL" id="GFE79095.1"/>
    </source>
</evidence>
<dbReference type="PROSITE" id="PS51084">
    <property type="entry name" value="HIT_2"/>
    <property type="match status" value="1"/>
</dbReference>
<evidence type="ECO:0000256" key="1">
    <source>
        <dbReference type="PIRSR" id="PIRSR601310-1"/>
    </source>
</evidence>
<dbReference type="EMBL" id="BLJN01000001">
    <property type="protein sequence ID" value="GFE79095.1"/>
    <property type="molecule type" value="Genomic_DNA"/>
</dbReference>
<dbReference type="InterPro" id="IPR036265">
    <property type="entry name" value="HIT-like_sf"/>
</dbReference>
<proteinExistence type="predicted"/>
<sequence length="148" mass="16573">MKNAPTDYDCPFCRVAATLPKPDPEAAVVLVTPRVFAFIPLHHYAGIRGNCLIVPRLHYENVLDIPESLGNDFFRATRRVAVAMQVVFGCQGISTRQHNGPAGDQDVWHYHLHVFPRFHGDGLWGGNKALYAAEERLELASRLRAALR</sequence>
<evidence type="ECO:0000256" key="3">
    <source>
        <dbReference type="PROSITE-ProRule" id="PRU00464"/>
    </source>
</evidence>
<evidence type="ECO:0000259" key="4">
    <source>
        <dbReference type="PROSITE" id="PS51084"/>
    </source>
</evidence>
<accession>A0A829Y802</accession>
<comment type="caution">
    <text evidence="5">The sequence shown here is derived from an EMBL/GenBank/DDBJ whole genome shotgun (WGS) entry which is preliminary data.</text>
</comment>
<feature type="active site" description="Tele-AMP-histidine intermediate" evidence="1">
    <location>
        <position position="111"/>
    </location>
</feature>
<evidence type="ECO:0000313" key="6">
    <source>
        <dbReference type="Proteomes" id="UP000445000"/>
    </source>
</evidence>
<dbReference type="Pfam" id="PF01230">
    <property type="entry name" value="HIT"/>
    <property type="match status" value="1"/>
</dbReference>
<dbReference type="AlphaFoldDB" id="A0A829Y802"/>
<keyword evidence="6" id="KW-1185">Reference proteome</keyword>
<evidence type="ECO:0000256" key="2">
    <source>
        <dbReference type="PIRSR" id="PIRSR601310-3"/>
    </source>
</evidence>
<dbReference type="SUPFAM" id="SSF54197">
    <property type="entry name" value="HIT-like"/>
    <property type="match status" value="1"/>
</dbReference>
<dbReference type="InterPro" id="IPR001310">
    <property type="entry name" value="Histidine_triad_HIT"/>
</dbReference>
<dbReference type="GO" id="GO:0003824">
    <property type="term" value="F:catalytic activity"/>
    <property type="evidence" value="ECO:0007669"/>
    <property type="project" value="InterPro"/>
</dbReference>
<feature type="short sequence motif" description="Histidine triad motif" evidence="2 3">
    <location>
        <begin position="109"/>
        <end position="113"/>
    </location>
</feature>
<name>A0A829Y802_9GAMM</name>
<protein>
    <submittedName>
        <fullName evidence="5">Protein hit</fullName>
    </submittedName>
</protein>
<feature type="domain" description="HIT" evidence="4">
    <location>
        <begin position="15"/>
        <end position="124"/>
    </location>
</feature>
<dbReference type="GO" id="GO:0009117">
    <property type="term" value="P:nucleotide metabolic process"/>
    <property type="evidence" value="ECO:0007669"/>
    <property type="project" value="TreeGrafter"/>
</dbReference>
<dbReference type="InterPro" id="IPR011146">
    <property type="entry name" value="HIT-like"/>
</dbReference>
<dbReference type="Proteomes" id="UP000445000">
    <property type="component" value="Unassembled WGS sequence"/>
</dbReference>
<dbReference type="PANTHER" id="PTHR46648:SF1">
    <property type="entry name" value="ADENOSINE 5'-MONOPHOSPHORAMIDASE HNT1"/>
    <property type="match status" value="1"/>
</dbReference>
<dbReference type="Gene3D" id="3.30.428.10">
    <property type="entry name" value="HIT-like"/>
    <property type="match status" value="1"/>
</dbReference>
<dbReference type="RefSeq" id="WP_161810908.1">
    <property type="nucleotide sequence ID" value="NZ_BLJN01000001.1"/>
</dbReference>
<gene>
    <name evidence="5" type="primary">hit</name>
    <name evidence="5" type="ORF">GCM10011487_10950</name>
</gene>
<reference evidence="6" key="1">
    <citation type="submission" date="2020-01" db="EMBL/GenBank/DDBJ databases">
        <title>'Steroidobacter agaridevorans' sp. nov., agar-degrading bacteria isolated from rhizosphere soils.</title>
        <authorList>
            <person name="Ikenaga M."/>
            <person name="Kataoka M."/>
            <person name="Murouchi A."/>
            <person name="Katsuragi S."/>
            <person name="Sakai M."/>
        </authorList>
    </citation>
    <scope>NUCLEOTIDE SEQUENCE [LARGE SCALE GENOMIC DNA]</scope>
    <source>
        <strain evidence="6">YU21-B</strain>
    </source>
</reference>